<dbReference type="EMBL" id="RCSW01000010">
    <property type="protein sequence ID" value="KAF7943711.1"/>
    <property type="molecule type" value="Genomic_DNA"/>
</dbReference>
<dbReference type="RefSeq" id="XP_038732770.1">
    <property type="nucleotide sequence ID" value="XM_038876294.1"/>
</dbReference>
<evidence type="ECO:0000313" key="2">
    <source>
        <dbReference type="EMBL" id="KAF7943711.1"/>
    </source>
</evidence>
<feature type="transmembrane region" description="Helical" evidence="1">
    <location>
        <begin position="39"/>
        <end position="57"/>
    </location>
</feature>
<proteinExistence type="predicted"/>
<keyword evidence="3" id="KW-1185">Reference proteome</keyword>
<comment type="caution">
    <text evidence="2">The sequence shown here is derived from an EMBL/GenBank/DDBJ whole genome shotgun (WGS) entry which is preliminary data.</text>
</comment>
<evidence type="ECO:0000256" key="1">
    <source>
        <dbReference type="SAM" id="Phobius"/>
    </source>
</evidence>
<dbReference type="InterPro" id="IPR046536">
    <property type="entry name" value="DUF6601"/>
</dbReference>
<dbReference type="GeneID" id="62149370"/>
<sequence length="75" mass="9289">MSYYNRIFIKSILKYLLLFDFWNIYLILSILLLDSKKEIIKCLILEVLYTYRYFIYYKSDSNITMKKRLLLETII</sequence>
<keyword evidence="1" id="KW-0472">Membrane</keyword>
<gene>
    <name evidence="2" type="ORF">EAE97_005781</name>
</gene>
<dbReference type="Proteomes" id="UP000710849">
    <property type="component" value="Unassembled WGS sequence"/>
</dbReference>
<name>A0A9P5ISA5_9HELO</name>
<keyword evidence="1" id="KW-1133">Transmembrane helix</keyword>
<dbReference type="AlphaFoldDB" id="A0A9P5ISA5"/>
<protein>
    <submittedName>
        <fullName evidence="2">Uncharacterized protein</fullName>
    </submittedName>
</protein>
<evidence type="ECO:0000313" key="3">
    <source>
        <dbReference type="Proteomes" id="UP000710849"/>
    </source>
</evidence>
<keyword evidence="1" id="KW-0812">Transmembrane</keyword>
<feature type="transmembrane region" description="Helical" evidence="1">
    <location>
        <begin position="12"/>
        <end position="33"/>
    </location>
</feature>
<dbReference type="Pfam" id="PF20246">
    <property type="entry name" value="DUF6601"/>
    <property type="match status" value="1"/>
</dbReference>
<accession>A0A9P5ISA5</accession>
<organism evidence="2 3">
    <name type="scientific">Botrytis byssoidea</name>
    <dbReference type="NCBI Taxonomy" id="139641"/>
    <lineage>
        <taxon>Eukaryota</taxon>
        <taxon>Fungi</taxon>
        <taxon>Dikarya</taxon>
        <taxon>Ascomycota</taxon>
        <taxon>Pezizomycotina</taxon>
        <taxon>Leotiomycetes</taxon>
        <taxon>Helotiales</taxon>
        <taxon>Sclerotiniaceae</taxon>
        <taxon>Botrytis</taxon>
    </lineage>
</organism>
<reference evidence="2 3" key="1">
    <citation type="journal article" date="2020" name="Genome Biol. Evol.">
        <title>Comparative genomics of Sclerotiniaceae.</title>
        <authorList>
            <person name="Valero Jimenez C.A."/>
            <person name="Steentjes M."/>
            <person name="Scholten O.E."/>
            <person name="Van Kan J.A.L."/>
        </authorList>
    </citation>
    <scope>NUCLEOTIDE SEQUENCE [LARGE SCALE GENOMIC DNA]</scope>
    <source>
        <strain evidence="2 3">MUCL 94</strain>
    </source>
</reference>